<evidence type="ECO:0000313" key="7">
    <source>
        <dbReference type="Proteomes" id="UP000198718"/>
    </source>
</evidence>
<evidence type="ECO:0000256" key="5">
    <source>
        <dbReference type="HAMAP-Rule" id="MF_01185"/>
    </source>
</evidence>
<dbReference type="NCBIfam" id="NF009793">
    <property type="entry name" value="PRK13285.1-1"/>
    <property type="match status" value="1"/>
</dbReference>
<dbReference type="Pfam" id="PF02623">
    <property type="entry name" value="FliW"/>
    <property type="match status" value="1"/>
</dbReference>
<comment type="subcellular location">
    <subcellularLocation>
        <location evidence="5">Cytoplasm</location>
    </subcellularLocation>
</comment>
<evidence type="ECO:0000256" key="1">
    <source>
        <dbReference type="ARBA" id="ARBA00022490"/>
    </source>
</evidence>
<keyword evidence="1 5" id="KW-0963">Cytoplasm</keyword>
<comment type="similarity">
    <text evidence="5">Belongs to the FliW family.</text>
</comment>
<dbReference type="PANTHER" id="PTHR39190">
    <property type="entry name" value="FLAGELLAR ASSEMBLY FACTOR FLIW"/>
    <property type="match status" value="1"/>
</dbReference>
<keyword evidence="3 5" id="KW-0810">Translation regulation</keyword>
<dbReference type="EMBL" id="FNFP01000001">
    <property type="protein sequence ID" value="SDJ91159.1"/>
    <property type="molecule type" value="Genomic_DNA"/>
</dbReference>
<sequence length="164" mass="18846">MKLNTRHFGEIEIDESKILFFSDGIPGFEDLTQYIILHNPDEETPFHWLQAIEDGDLAFVIVNPFIFKANYDFEIPKNIIEKLEIKSPEDVSVFAIVIIPEDISKMTANLRAPIIINTANNKAKQIMLDDEAYHTKHYILQEMKNLTATKQLKVEEQKAVEGAK</sequence>
<name>A0A1G8XKM2_9FIRM</name>
<dbReference type="PANTHER" id="PTHR39190:SF1">
    <property type="entry name" value="FLAGELLAR ASSEMBLY FACTOR FLIW"/>
    <property type="match status" value="1"/>
</dbReference>
<dbReference type="STRING" id="393762.SAMN05660472_00254"/>
<keyword evidence="6" id="KW-0282">Flagellum</keyword>
<dbReference type="GO" id="GO:0006417">
    <property type="term" value="P:regulation of translation"/>
    <property type="evidence" value="ECO:0007669"/>
    <property type="project" value="UniProtKB-KW"/>
</dbReference>
<evidence type="ECO:0000256" key="3">
    <source>
        <dbReference type="ARBA" id="ARBA00022845"/>
    </source>
</evidence>
<evidence type="ECO:0000256" key="2">
    <source>
        <dbReference type="ARBA" id="ARBA00022795"/>
    </source>
</evidence>
<dbReference type="GO" id="GO:0005737">
    <property type="term" value="C:cytoplasm"/>
    <property type="evidence" value="ECO:0007669"/>
    <property type="project" value="UniProtKB-SubCell"/>
</dbReference>
<organism evidence="6 7">
    <name type="scientific">Natronincola ferrireducens</name>
    <dbReference type="NCBI Taxonomy" id="393762"/>
    <lineage>
        <taxon>Bacteria</taxon>
        <taxon>Bacillati</taxon>
        <taxon>Bacillota</taxon>
        <taxon>Clostridia</taxon>
        <taxon>Peptostreptococcales</taxon>
        <taxon>Natronincolaceae</taxon>
        <taxon>Natronincola</taxon>
    </lineage>
</organism>
<proteinExistence type="inferred from homology"/>
<gene>
    <name evidence="5" type="primary">fliW</name>
    <name evidence="6" type="ORF">SAMN05660472_00254</name>
</gene>
<keyword evidence="7" id="KW-1185">Reference proteome</keyword>
<dbReference type="Gene3D" id="2.30.290.10">
    <property type="entry name" value="BH3618-like"/>
    <property type="match status" value="1"/>
</dbReference>
<dbReference type="HAMAP" id="MF_01185">
    <property type="entry name" value="FliW"/>
    <property type="match status" value="1"/>
</dbReference>
<keyword evidence="6" id="KW-0966">Cell projection</keyword>
<comment type="subunit">
    <text evidence="5">Interacts with translational regulator CsrA and flagellin(s).</text>
</comment>
<dbReference type="InterPro" id="IPR024046">
    <property type="entry name" value="Flagellar_assmbl_FliW_dom_sf"/>
</dbReference>
<dbReference type="InterPro" id="IPR003775">
    <property type="entry name" value="Flagellar_assembly_factor_FliW"/>
</dbReference>
<dbReference type="RefSeq" id="WP_090549177.1">
    <property type="nucleotide sequence ID" value="NZ_FNFP01000001.1"/>
</dbReference>
<dbReference type="SUPFAM" id="SSF141457">
    <property type="entry name" value="BH3618-like"/>
    <property type="match status" value="1"/>
</dbReference>
<keyword evidence="4 5" id="KW-0143">Chaperone</keyword>
<dbReference type="NCBIfam" id="NF009798">
    <property type="entry name" value="PRK13285.2-1"/>
    <property type="match status" value="1"/>
</dbReference>
<dbReference type="Proteomes" id="UP000198718">
    <property type="component" value="Unassembled WGS sequence"/>
</dbReference>
<keyword evidence="6" id="KW-0969">Cilium</keyword>
<dbReference type="OrthoDB" id="9801235at2"/>
<accession>A0A1G8XKM2</accession>
<protein>
    <recommendedName>
        <fullName evidence="5">Flagellar assembly factor FliW</fullName>
    </recommendedName>
</protein>
<dbReference type="AlphaFoldDB" id="A0A1G8XKM2"/>
<comment type="function">
    <text evidence="5">Acts as an anti-CsrA protein, binds CsrA and prevents it from repressing translation of its target genes, one of which is flagellin. Binds to flagellin and participates in the assembly of the flagellum.</text>
</comment>
<reference evidence="6 7" key="1">
    <citation type="submission" date="2016-10" db="EMBL/GenBank/DDBJ databases">
        <authorList>
            <person name="de Groot N.N."/>
        </authorList>
    </citation>
    <scope>NUCLEOTIDE SEQUENCE [LARGE SCALE GENOMIC DNA]</scope>
    <source>
        <strain evidence="6 7">DSM 18346</strain>
    </source>
</reference>
<evidence type="ECO:0000313" key="6">
    <source>
        <dbReference type="EMBL" id="SDJ91159.1"/>
    </source>
</evidence>
<dbReference type="GO" id="GO:0044780">
    <property type="term" value="P:bacterial-type flagellum assembly"/>
    <property type="evidence" value="ECO:0007669"/>
    <property type="project" value="UniProtKB-UniRule"/>
</dbReference>
<evidence type="ECO:0000256" key="4">
    <source>
        <dbReference type="ARBA" id="ARBA00023186"/>
    </source>
</evidence>
<keyword evidence="2 5" id="KW-1005">Bacterial flagellum biogenesis</keyword>